<dbReference type="EMBL" id="JF937655">
    <property type="protein sequence ID" value="AFC36228.1"/>
    <property type="molecule type" value="Genomic_DNA"/>
</dbReference>
<evidence type="ECO:0000259" key="1">
    <source>
        <dbReference type="Pfam" id="PF05713"/>
    </source>
</evidence>
<dbReference type="Pfam" id="PF05713">
    <property type="entry name" value="MobC"/>
    <property type="match status" value="1"/>
</dbReference>
<geneLocation type="plasmid" evidence="2">
    <name>pYF27601</name>
</geneLocation>
<dbReference type="RefSeq" id="WP_015060721.1">
    <property type="nucleotide sequence ID" value="NC_019269.1"/>
</dbReference>
<keyword evidence="2" id="KW-0614">Plasmid</keyword>
<reference evidence="2" key="1">
    <citation type="journal article" date="2012" name="J. Bacteriol.">
        <title>Novel Colicin FY of Yersinia frederiksenii Inhibits Pathogenic Yersinia Strains via YiuR-Mediated Reception, TonB Import, and Cell Membrane Pore Formation.</title>
        <authorList>
            <person name="Bosak J."/>
            <person name="Laiblova P."/>
            <person name="Smarda J."/>
            <person name="Dedicova D."/>
            <person name="Smajs D."/>
        </authorList>
    </citation>
    <scope>NUCLEOTIDE SEQUENCE</scope>
    <source>
        <strain evidence="2">27601</strain>
        <plasmid evidence="2">pYF27601</plasmid>
    </source>
</reference>
<name>H8YUP8_YERFR</name>
<dbReference type="InterPro" id="IPR008687">
    <property type="entry name" value="MobC"/>
</dbReference>
<sequence>MSEHRTKMLAVRVSEAEHAALLDRCNRPRLAEWMRSVCLGEPAEKKKRRPPPMVDPALLRQLAGFGNNLNQIARQVNTATVAGGALPAVQICAGLAALERELRLLREAYSHDC</sequence>
<gene>
    <name evidence="2" type="primary">mobC</name>
</gene>
<protein>
    <submittedName>
        <fullName evidence="2">MobC</fullName>
    </submittedName>
</protein>
<evidence type="ECO:0000313" key="2">
    <source>
        <dbReference type="EMBL" id="AFC36228.1"/>
    </source>
</evidence>
<dbReference type="AlphaFoldDB" id="H8YUP8"/>
<proteinExistence type="predicted"/>
<feature type="domain" description="Bacterial mobilisation" evidence="1">
    <location>
        <begin position="59"/>
        <end position="103"/>
    </location>
</feature>
<accession>H8YUP8</accession>
<organism evidence="2">
    <name type="scientific">Yersinia frederiksenii</name>
    <dbReference type="NCBI Taxonomy" id="29484"/>
    <lineage>
        <taxon>Bacteria</taxon>
        <taxon>Pseudomonadati</taxon>
        <taxon>Pseudomonadota</taxon>
        <taxon>Gammaproteobacteria</taxon>
        <taxon>Enterobacterales</taxon>
        <taxon>Yersiniaceae</taxon>
        <taxon>Yersinia</taxon>
    </lineage>
</organism>